<evidence type="ECO:0000256" key="6">
    <source>
        <dbReference type="ARBA" id="ARBA00040503"/>
    </source>
</evidence>
<evidence type="ECO:0000256" key="7">
    <source>
        <dbReference type="SAM" id="MobiDB-lite"/>
    </source>
</evidence>
<dbReference type="EMBL" id="UYYG01000025">
    <property type="protein sequence ID" value="VDN51612.1"/>
    <property type="molecule type" value="Genomic_DNA"/>
</dbReference>
<dbReference type="FunFam" id="3.90.640.10:FF:000004">
    <property type="entry name" value="Heat shock 70 kDa protein 4"/>
    <property type="match status" value="1"/>
</dbReference>
<dbReference type="PANTHER" id="PTHR45639">
    <property type="entry name" value="HSC70CB, ISOFORM G-RELATED"/>
    <property type="match status" value="1"/>
</dbReference>
<evidence type="ECO:0000313" key="10">
    <source>
        <dbReference type="Proteomes" id="UP000274756"/>
    </source>
</evidence>
<dbReference type="InterPro" id="IPR029048">
    <property type="entry name" value="HSP70_C_sf"/>
</dbReference>
<dbReference type="STRING" id="318479.A0A158Q5C9"/>
<evidence type="ECO:0000313" key="8">
    <source>
        <dbReference type="EMBL" id="VDN51612.1"/>
    </source>
</evidence>
<evidence type="ECO:0000256" key="3">
    <source>
        <dbReference type="ARBA" id="ARBA00022824"/>
    </source>
</evidence>
<dbReference type="Proteomes" id="UP000038040">
    <property type="component" value="Unplaced"/>
</dbReference>
<dbReference type="GO" id="GO:0034663">
    <property type="term" value="C:endoplasmic reticulum chaperone complex"/>
    <property type="evidence" value="ECO:0007669"/>
    <property type="project" value="TreeGrafter"/>
</dbReference>
<dbReference type="Pfam" id="PF00012">
    <property type="entry name" value="HSP70"/>
    <property type="match status" value="1"/>
</dbReference>
<dbReference type="SUPFAM" id="SSF100934">
    <property type="entry name" value="Heat shock protein 70kD (HSP70), C-terminal subdomain"/>
    <property type="match status" value="1"/>
</dbReference>
<keyword evidence="3" id="KW-0256">Endoplasmic reticulum</keyword>
<evidence type="ECO:0000256" key="5">
    <source>
        <dbReference type="ARBA" id="ARBA00023186"/>
    </source>
</evidence>
<gene>
    <name evidence="8" type="ORF">DME_LOCUS1585</name>
</gene>
<dbReference type="GO" id="GO:0005524">
    <property type="term" value="F:ATP binding"/>
    <property type="evidence" value="ECO:0007669"/>
    <property type="project" value="UniProtKB-KW"/>
</dbReference>
<dbReference type="Proteomes" id="UP000274756">
    <property type="component" value="Unassembled WGS sequence"/>
</dbReference>
<dbReference type="OrthoDB" id="10262720at2759"/>
<evidence type="ECO:0000256" key="2">
    <source>
        <dbReference type="ARBA" id="ARBA00022741"/>
    </source>
</evidence>
<reference evidence="8 10" key="2">
    <citation type="submission" date="2018-11" db="EMBL/GenBank/DDBJ databases">
        <authorList>
            <consortium name="Pathogen Informatics"/>
        </authorList>
    </citation>
    <scope>NUCLEOTIDE SEQUENCE [LARGE SCALE GENOMIC DNA]</scope>
</reference>
<accession>A0A158Q5C9</accession>
<dbReference type="GO" id="GO:0140662">
    <property type="term" value="F:ATP-dependent protein folding chaperone"/>
    <property type="evidence" value="ECO:0007669"/>
    <property type="project" value="InterPro"/>
</dbReference>
<evidence type="ECO:0000256" key="4">
    <source>
        <dbReference type="ARBA" id="ARBA00022840"/>
    </source>
</evidence>
<feature type="compositionally biased region" description="Basic and acidic residues" evidence="7">
    <location>
        <begin position="925"/>
        <end position="934"/>
    </location>
</feature>
<dbReference type="CDD" id="cd10230">
    <property type="entry name" value="ASKHA_NBD_HSP70_HYOU1"/>
    <property type="match status" value="1"/>
</dbReference>
<dbReference type="PANTHER" id="PTHR45639:SF3">
    <property type="entry name" value="HYPOXIA UP-REGULATED PROTEIN 1"/>
    <property type="match status" value="1"/>
</dbReference>
<dbReference type="Gene3D" id="1.20.1270.10">
    <property type="match status" value="1"/>
</dbReference>
<dbReference type="Gene3D" id="3.30.420.40">
    <property type="match status" value="2"/>
</dbReference>
<dbReference type="InterPro" id="IPR013126">
    <property type="entry name" value="Hsp_70_fam"/>
</dbReference>
<dbReference type="Gene3D" id="2.60.34.10">
    <property type="entry name" value="Substrate Binding Domain Of DNAk, Chain A, domain 1"/>
    <property type="match status" value="1"/>
</dbReference>
<keyword evidence="5" id="KW-0143">Chaperone</keyword>
<comment type="similarity">
    <text evidence="1">Belongs to the heat shock protein 70 family.</text>
</comment>
<name>A0A158Q5C9_DRAME</name>
<protein>
    <recommendedName>
        <fullName evidence="6">Hypoxia up-regulated protein 1</fullName>
    </recommendedName>
</protein>
<dbReference type="AlphaFoldDB" id="A0A158Q5C9"/>
<dbReference type="InterPro" id="IPR029047">
    <property type="entry name" value="HSP70_peptide-bd_sf"/>
</dbReference>
<dbReference type="Gene3D" id="3.90.640.10">
    <property type="entry name" value="Actin, Chain A, domain 4"/>
    <property type="match status" value="1"/>
</dbReference>
<keyword evidence="10" id="KW-1185">Reference proteome</keyword>
<feature type="region of interest" description="Disordered" evidence="7">
    <location>
        <begin position="897"/>
        <end position="934"/>
    </location>
</feature>
<evidence type="ECO:0000313" key="11">
    <source>
        <dbReference type="WBParaSite" id="DME_0000703301-mRNA-1"/>
    </source>
</evidence>
<dbReference type="WBParaSite" id="DME_0000703301-mRNA-1">
    <property type="protein sequence ID" value="DME_0000703301-mRNA-1"/>
    <property type="gene ID" value="DME_0000703301"/>
</dbReference>
<dbReference type="InterPro" id="IPR043129">
    <property type="entry name" value="ATPase_NBD"/>
</dbReference>
<reference evidence="11" key="1">
    <citation type="submission" date="2016-04" db="UniProtKB">
        <authorList>
            <consortium name="WormBaseParasite"/>
        </authorList>
    </citation>
    <scope>IDENTIFICATION</scope>
</reference>
<keyword evidence="4" id="KW-0067">ATP-binding</keyword>
<sequence>MVSNKTKKFLLNFLFFLLFIEKIILKLLDSLLAAMSVDFGSQFLKIALVKAGVPMEIVLNKETRRKTPNFIAFKDGERLFGESALAFSVKRPQYSFTHLVDLIGKKIDNPIVKLYQKRFPFSKLTMNNAGDSLHFEVGDTKYNLETLLAMILQNAQSFTEEFAGQSVKDIVITVPPFFGQAERRALISAVNITGMNLLQLLNHHSAAGLSYGMFRRKQIQEKAETLLIYDMGASSTVASILEYRLEFDKKENEKNPVVNTLGLGYDRTLGGLELSVRLRDHFITEFKKQIKMKEDISMNARSMMKMLHEAERVKIVLSANNDHFAQIESAHEEHDFRLKVTREQFEILISDLEQRLVKPIIDALQMAEISINQIDQIVLMGASTRVPFVQAAVQKFLKEKEIGKFLNTDEAIAMGAVYQAAHHSKGFKVKKFVVKDLQIFPIQNFQVDFASNSDKSTESRIVHRSIFSYKSLYPTNNKILSFSSFKVDFPFNISYGELKHLSDEQRSEFGSMVVSNIELSGLKDAVDAELVKDGTIFKGVKTYFRMDDSGIVHIVAADLVIERGPDEKSTLSAIADKITGLFTSGRNVDDKEEKNEAISKEDQTRYEKMDSNAEDFQPNSKENMTLNATNITEEKIIKPKVIKIPLKLYERHQDFIGLSDSEIHVAKKRLTISLDDFADKERMKVEREAAYHSIESLVYDLAYKLEQSEYLIFVTEQERKAINDEVARIRIWLEDEVGVTTSTEEFIKKRRTLDNLLKPIDYRIKQEKDRPRLLSDFVSIFNHSESFLALAKNLTEIGVFTEVERSTLEKKINETKMWFIENNQAQSLLKPTDKPVYTNEDLLDKMYDLDRELKYLFNKMKITKPKKLFETVEPGSNNTSSNETVIPTDELNKQIKLDHEKSDKLKEPVEVDKSESTKVNTSEADIVRHDASEL</sequence>
<feature type="compositionally biased region" description="Basic and acidic residues" evidence="7">
    <location>
        <begin position="897"/>
        <end position="916"/>
    </location>
</feature>
<dbReference type="PRINTS" id="PR00301">
    <property type="entry name" value="HEATSHOCK70"/>
</dbReference>
<keyword evidence="2" id="KW-0547">Nucleotide-binding</keyword>
<dbReference type="SUPFAM" id="SSF53067">
    <property type="entry name" value="Actin-like ATPase domain"/>
    <property type="match status" value="2"/>
</dbReference>
<proteinExistence type="inferred from homology"/>
<evidence type="ECO:0000256" key="1">
    <source>
        <dbReference type="ARBA" id="ARBA00007381"/>
    </source>
</evidence>
<dbReference type="GO" id="GO:0030968">
    <property type="term" value="P:endoplasmic reticulum unfolded protein response"/>
    <property type="evidence" value="ECO:0007669"/>
    <property type="project" value="TreeGrafter"/>
</dbReference>
<dbReference type="Gene3D" id="3.30.30.30">
    <property type="match status" value="1"/>
</dbReference>
<organism evidence="9 11">
    <name type="scientific">Dracunculus medinensis</name>
    <name type="common">Guinea worm</name>
    <dbReference type="NCBI Taxonomy" id="318479"/>
    <lineage>
        <taxon>Eukaryota</taxon>
        <taxon>Metazoa</taxon>
        <taxon>Ecdysozoa</taxon>
        <taxon>Nematoda</taxon>
        <taxon>Chromadorea</taxon>
        <taxon>Rhabditida</taxon>
        <taxon>Spirurina</taxon>
        <taxon>Dracunculoidea</taxon>
        <taxon>Dracunculidae</taxon>
        <taxon>Dracunculus</taxon>
    </lineage>
</organism>
<evidence type="ECO:0000313" key="9">
    <source>
        <dbReference type="Proteomes" id="UP000038040"/>
    </source>
</evidence>